<name>A0A3N4HPD8_ASCIM</name>
<dbReference type="EMBL" id="ML119813">
    <property type="protein sequence ID" value="RPA73680.1"/>
    <property type="molecule type" value="Genomic_DNA"/>
</dbReference>
<dbReference type="AlphaFoldDB" id="A0A3N4HPD8"/>
<evidence type="ECO:0000256" key="1">
    <source>
        <dbReference type="SAM" id="Coils"/>
    </source>
</evidence>
<evidence type="ECO:0000313" key="3">
    <source>
        <dbReference type="Proteomes" id="UP000275078"/>
    </source>
</evidence>
<reference evidence="2 3" key="1">
    <citation type="journal article" date="2018" name="Nat. Ecol. Evol.">
        <title>Pezizomycetes genomes reveal the molecular basis of ectomycorrhizal truffle lifestyle.</title>
        <authorList>
            <person name="Murat C."/>
            <person name="Payen T."/>
            <person name="Noel B."/>
            <person name="Kuo A."/>
            <person name="Morin E."/>
            <person name="Chen J."/>
            <person name="Kohler A."/>
            <person name="Krizsan K."/>
            <person name="Balestrini R."/>
            <person name="Da Silva C."/>
            <person name="Montanini B."/>
            <person name="Hainaut M."/>
            <person name="Levati E."/>
            <person name="Barry K.W."/>
            <person name="Belfiori B."/>
            <person name="Cichocki N."/>
            <person name="Clum A."/>
            <person name="Dockter R.B."/>
            <person name="Fauchery L."/>
            <person name="Guy J."/>
            <person name="Iotti M."/>
            <person name="Le Tacon F."/>
            <person name="Lindquist E.A."/>
            <person name="Lipzen A."/>
            <person name="Malagnac F."/>
            <person name="Mello A."/>
            <person name="Molinier V."/>
            <person name="Miyauchi S."/>
            <person name="Poulain J."/>
            <person name="Riccioni C."/>
            <person name="Rubini A."/>
            <person name="Sitrit Y."/>
            <person name="Splivallo R."/>
            <person name="Traeger S."/>
            <person name="Wang M."/>
            <person name="Zifcakova L."/>
            <person name="Wipf D."/>
            <person name="Zambonelli A."/>
            <person name="Paolocci F."/>
            <person name="Nowrousian M."/>
            <person name="Ottonello S."/>
            <person name="Baldrian P."/>
            <person name="Spatafora J.W."/>
            <person name="Henrissat B."/>
            <person name="Nagy L.G."/>
            <person name="Aury J.M."/>
            <person name="Wincker P."/>
            <person name="Grigoriev I.V."/>
            <person name="Bonfante P."/>
            <person name="Martin F.M."/>
        </authorList>
    </citation>
    <scope>NUCLEOTIDE SEQUENCE [LARGE SCALE GENOMIC DNA]</scope>
    <source>
        <strain evidence="2 3">RN42</strain>
    </source>
</reference>
<protein>
    <submittedName>
        <fullName evidence="2">Uncharacterized protein</fullName>
    </submittedName>
</protein>
<feature type="coiled-coil region" evidence="1">
    <location>
        <begin position="141"/>
        <end position="175"/>
    </location>
</feature>
<sequence>MDAFQAGMGTFFWLSIPGMFCCSSSKGAEGLKEKAAGRAITNRQAYLLVTSFLAIGKAVPDRNGRNLFQRAILAPPTAKTSHIPLLGIAKTCNHHNESHPSHTFRPCHQTTSMPPMAPLTFDSYSPTRIHLIQPSNANNSSDQQQTNLKAMETRISRLIARRESLLARLATLNERFCLLRHAFLPDLRSHGISAPDQFILPPPVYIEKATPANILACEEEMERWEANFARMRMEILANERIIERTH</sequence>
<gene>
    <name evidence="2" type="ORF">BJ508DRAFT_333814</name>
</gene>
<organism evidence="2 3">
    <name type="scientific">Ascobolus immersus RN42</name>
    <dbReference type="NCBI Taxonomy" id="1160509"/>
    <lineage>
        <taxon>Eukaryota</taxon>
        <taxon>Fungi</taxon>
        <taxon>Dikarya</taxon>
        <taxon>Ascomycota</taxon>
        <taxon>Pezizomycotina</taxon>
        <taxon>Pezizomycetes</taxon>
        <taxon>Pezizales</taxon>
        <taxon>Ascobolaceae</taxon>
        <taxon>Ascobolus</taxon>
    </lineage>
</organism>
<accession>A0A3N4HPD8</accession>
<keyword evidence="3" id="KW-1185">Reference proteome</keyword>
<dbReference type="Proteomes" id="UP000275078">
    <property type="component" value="Unassembled WGS sequence"/>
</dbReference>
<evidence type="ECO:0000313" key="2">
    <source>
        <dbReference type="EMBL" id="RPA73680.1"/>
    </source>
</evidence>
<keyword evidence="1" id="KW-0175">Coiled coil</keyword>
<proteinExistence type="predicted"/>